<feature type="compositionally biased region" description="Low complexity" evidence="6">
    <location>
        <begin position="483"/>
        <end position="499"/>
    </location>
</feature>
<feature type="compositionally biased region" description="Low complexity" evidence="6">
    <location>
        <begin position="436"/>
        <end position="449"/>
    </location>
</feature>
<evidence type="ECO:0000256" key="5">
    <source>
        <dbReference type="ARBA" id="ARBA00034125"/>
    </source>
</evidence>
<feature type="region of interest" description="Disordered" evidence="6">
    <location>
        <begin position="483"/>
        <end position="524"/>
    </location>
</feature>
<feature type="compositionally biased region" description="Polar residues" evidence="6">
    <location>
        <begin position="87"/>
        <end position="102"/>
    </location>
</feature>
<feature type="transmembrane region" description="Helical" evidence="7">
    <location>
        <begin position="649"/>
        <end position="669"/>
    </location>
</feature>
<reference evidence="10 11" key="1">
    <citation type="journal article" date="2019" name="New Phytol.">
        <title>Comparative genomics reveals unique wood-decay strategies and fruiting body development in the Schizophyllaceae.</title>
        <authorList>
            <person name="Almasi E."/>
            <person name="Sahu N."/>
            <person name="Krizsan K."/>
            <person name="Balint B."/>
            <person name="Kovacs G.M."/>
            <person name="Kiss B."/>
            <person name="Cseklye J."/>
            <person name="Drula E."/>
            <person name="Henrissat B."/>
            <person name="Nagy I."/>
            <person name="Chovatia M."/>
            <person name="Adam C."/>
            <person name="LaButti K."/>
            <person name="Lipzen A."/>
            <person name="Riley R."/>
            <person name="Grigoriev I.V."/>
            <person name="Nagy L.G."/>
        </authorList>
    </citation>
    <scope>NUCLEOTIDE SEQUENCE [LARGE SCALE GENOMIC DNA]</scope>
    <source>
        <strain evidence="10 11">NL-1724</strain>
    </source>
</reference>
<dbReference type="InterPro" id="IPR010619">
    <property type="entry name" value="ThrE-like_N"/>
</dbReference>
<dbReference type="PANTHER" id="PTHR31082:SF4">
    <property type="entry name" value="PHEROMONE-REGULATED MEMBRANE PROTEIN 10"/>
    <property type="match status" value="1"/>
</dbReference>
<feature type="compositionally biased region" description="Polar residues" evidence="6">
    <location>
        <begin position="414"/>
        <end position="425"/>
    </location>
</feature>
<evidence type="ECO:0000313" key="10">
    <source>
        <dbReference type="EMBL" id="TRM66806.1"/>
    </source>
</evidence>
<feature type="region of interest" description="Disordered" evidence="6">
    <location>
        <begin position="217"/>
        <end position="255"/>
    </location>
</feature>
<dbReference type="Proteomes" id="UP000320762">
    <property type="component" value="Unassembled WGS sequence"/>
</dbReference>
<evidence type="ECO:0000256" key="3">
    <source>
        <dbReference type="ARBA" id="ARBA00022989"/>
    </source>
</evidence>
<feature type="transmembrane region" description="Helical" evidence="7">
    <location>
        <begin position="843"/>
        <end position="863"/>
    </location>
</feature>
<feature type="transmembrane region" description="Helical" evidence="7">
    <location>
        <begin position="675"/>
        <end position="693"/>
    </location>
</feature>
<feature type="transmembrane region" description="Helical" evidence="7">
    <location>
        <begin position="761"/>
        <end position="779"/>
    </location>
</feature>
<comment type="caution">
    <text evidence="10">The sequence shown here is derived from an EMBL/GenBank/DDBJ whole genome shotgun (WGS) entry which is preliminary data.</text>
</comment>
<feature type="compositionally biased region" description="Basic residues" evidence="6">
    <location>
        <begin position="515"/>
        <end position="524"/>
    </location>
</feature>
<evidence type="ECO:0000259" key="9">
    <source>
        <dbReference type="Pfam" id="PF12821"/>
    </source>
</evidence>
<dbReference type="InterPro" id="IPR024528">
    <property type="entry name" value="ThrE_2"/>
</dbReference>
<evidence type="ECO:0000256" key="4">
    <source>
        <dbReference type="ARBA" id="ARBA00023136"/>
    </source>
</evidence>
<feature type="transmembrane region" description="Helical" evidence="7">
    <location>
        <begin position="935"/>
        <end position="957"/>
    </location>
</feature>
<dbReference type="InterPro" id="IPR051361">
    <property type="entry name" value="ThrE/Ser_Exporter"/>
</dbReference>
<feature type="compositionally biased region" description="Polar residues" evidence="6">
    <location>
        <begin position="281"/>
        <end position="290"/>
    </location>
</feature>
<gene>
    <name evidence="10" type="ORF">BD626DRAFT_565889</name>
</gene>
<protein>
    <recommendedName>
        <fullName evidence="12">Threonine/serine exporter-like N-terminal domain-containing protein</fullName>
    </recommendedName>
</protein>
<feature type="transmembrane region" description="Helical" evidence="7">
    <location>
        <begin position="893"/>
        <end position="915"/>
    </location>
</feature>
<dbReference type="EMBL" id="VDMD01000003">
    <property type="protein sequence ID" value="TRM66806.1"/>
    <property type="molecule type" value="Genomic_DNA"/>
</dbReference>
<evidence type="ECO:0000259" key="8">
    <source>
        <dbReference type="Pfam" id="PF06738"/>
    </source>
</evidence>
<keyword evidence="11" id="KW-1185">Reference proteome</keyword>
<feature type="region of interest" description="Disordered" evidence="6">
    <location>
        <begin position="281"/>
        <end position="370"/>
    </location>
</feature>
<evidence type="ECO:0000256" key="1">
    <source>
        <dbReference type="ARBA" id="ARBA00004141"/>
    </source>
</evidence>
<feature type="domain" description="Threonine/serine exporter-like N-terminal" evidence="8">
    <location>
        <begin position="542"/>
        <end position="780"/>
    </location>
</feature>
<name>A0A550CPR9_9AGAR</name>
<dbReference type="Pfam" id="PF12821">
    <property type="entry name" value="ThrE_2"/>
    <property type="match status" value="1"/>
</dbReference>
<feature type="region of interest" description="Disordered" evidence="6">
    <location>
        <begin position="1"/>
        <end position="195"/>
    </location>
</feature>
<dbReference type="OrthoDB" id="413008at2759"/>
<comment type="subcellular location">
    <subcellularLocation>
        <location evidence="1">Membrane</location>
        <topology evidence="1">Multi-pass membrane protein</topology>
    </subcellularLocation>
</comment>
<keyword evidence="2 7" id="KW-0812">Transmembrane</keyword>
<proteinExistence type="inferred from homology"/>
<sequence>MTTNADGDAYASSIMIPPSTSAEGDGRPPGGTARNAGTKTPRKVQWLDENTPSAPGRATDSTHALDEHGLDPSAFETLTDALERHQSLSQVPKQNNILQEQPTGPPPGPRVHYFPPRPQSLQIATEPTPYQRDHAPRDYAAPSGHSHTLSNATTATTTTLDSDISPSEPVLSPVHDVPNAYIDPNESAGLPGTGALDDYSKAQASRVVRAHTSRHMGGFFFGTSKKKEARSKSPARPAKKNEPVRDVERDADIKLPKRFNGGVLSALLSLHDADQAGLLSGATSGATTPALSERGSLDEPERPWVHPKSSKVRHSKDESAVRSEASSASDHTQSDEPLIMPPLKRTTTGGSTSSWFNHQPRHHKMPSERVGGGVFGSLVASTGNISGAAAPAPAQLAPNLKRPGYHLSRYSLESNLPTKKSNMKTLSRPKSMHFEPSQASSPASSPSTPLIEGVPGSNLQKRAKWTGVLKDLPYASSVLNLATRSGRSTPGTTMSTPTTEGGDEWLDEKQTEHERRRKERRKRKKAEIYITRHVAEIIQRQEFILKFARAMMMFGGPTHRLQSQIQSTARVLDMSISCMYLPDIMLISFDDASTATSSIKFIRQGSTLTLHKLHDAYKLYWKVIHDKISVSEASVELDTLMVSKPMYNMWWLVFFGGMCSSGICTLSFSGSFLDALVVFPMGCVLVLLQLISVRHELYSNIFEITLATMFSFISAGLASSKYFCFTAVASSSVVLILPGFIVLCGALELMSRNIISGSVRLVYAVLYSLFLGFGLAMGAEAYEKVTGQSLDTTEDYTCVNSHDPAGPWYQRNVSMWWAFLSVPLYSTFLSLRNHAPWNTKELPVLVAISCIGWVTNHFTATKFVNQNDISAAVGAFAVGVVANIYARFFSGNAFVVMITGILFQLPSGLGNGGLFSFAEKQISGSSTSYLSGFQTALQLISVSIGLSVGLGIALFIVHPIQSRRRGGGVFSL</sequence>
<evidence type="ECO:0008006" key="12">
    <source>
        <dbReference type="Google" id="ProtNLM"/>
    </source>
</evidence>
<dbReference type="GO" id="GO:0022857">
    <property type="term" value="F:transmembrane transporter activity"/>
    <property type="evidence" value="ECO:0007669"/>
    <property type="project" value="InterPro"/>
</dbReference>
<organism evidence="10 11">
    <name type="scientific">Schizophyllum amplum</name>
    <dbReference type="NCBI Taxonomy" id="97359"/>
    <lineage>
        <taxon>Eukaryota</taxon>
        <taxon>Fungi</taxon>
        <taxon>Dikarya</taxon>
        <taxon>Basidiomycota</taxon>
        <taxon>Agaricomycotina</taxon>
        <taxon>Agaricomycetes</taxon>
        <taxon>Agaricomycetidae</taxon>
        <taxon>Agaricales</taxon>
        <taxon>Schizophyllaceae</taxon>
        <taxon>Schizophyllum</taxon>
    </lineage>
</organism>
<evidence type="ECO:0000256" key="2">
    <source>
        <dbReference type="ARBA" id="ARBA00022692"/>
    </source>
</evidence>
<keyword evidence="3 7" id="KW-1133">Transmembrane helix</keyword>
<feature type="region of interest" description="Disordered" evidence="6">
    <location>
        <begin position="414"/>
        <end position="456"/>
    </location>
</feature>
<dbReference type="Pfam" id="PF06738">
    <property type="entry name" value="ThrE"/>
    <property type="match status" value="1"/>
</dbReference>
<feature type="domain" description="Threonine/Serine exporter ThrE" evidence="9">
    <location>
        <begin position="839"/>
        <end position="954"/>
    </location>
</feature>
<feature type="transmembrane region" description="Helical" evidence="7">
    <location>
        <begin position="869"/>
        <end position="886"/>
    </location>
</feature>
<feature type="compositionally biased region" description="Basic and acidic residues" evidence="6">
    <location>
        <begin position="295"/>
        <end position="304"/>
    </location>
</feature>
<comment type="similarity">
    <text evidence="5">Belongs to the ThrE exporter (TC 2.A.79) family.</text>
</comment>
<evidence type="ECO:0000256" key="6">
    <source>
        <dbReference type="SAM" id="MobiDB-lite"/>
    </source>
</evidence>
<dbReference type="GO" id="GO:0016020">
    <property type="term" value="C:membrane"/>
    <property type="evidence" value="ECO:0007669"/>
    <property type="project" value="UniProtKB-SubCell"/>
</dbReference>
<dbReference type="AlphaFoldDB" id="A0A550CPR9"/>
<feature type="compositionally biased region" description="Polar residues" evidence="6">
    <location>
        <begin position="345"/>
        <end position="357"/>
    </location>
</feature>
<evidence type="ECO:0000256" key="7">
    <source>
        <dbReference type="SAM" id="Phobius"/>
    </source>
</evidence>
<dbReference type="PANTHER" id="PTHR31082">
    <property type="entry name" value="PHEROMONE-REGULATED MEMBRANE PROTEIN 10"/>
    <property type="match status" value="1"/>
</dbReference>
<evidence type="ECO:0000313" key="11">
    <source>
        <dbReference type="Proteomes" id="UP000320762"/>
    </source>
</evidence>
<feature type="transmembrane region" description="Helical" evidence="7">
    <location>
        <begin position="725"/>
        <end position="749"/>
    </location>
</feature>
<keyword evidence="4 7" id="KW-0472">Membrane</keyword>
<feature type="transmembrane region" description="Helical" evidence="7">
    <location>
        <begin position="814"/>
        <end position="831"/>
    </location>
</feature>
<accession>A0A550CPR9</accession>
<feature type="compositionally biased region" description="Basic and acidic residues" evidence="6">
    <location>
        <begin position="239"/>
        <end position="255"/>
    </location>
</feature>